<dbReference type="SUPFAM" id="SSF56112">
    <property type="entry name" value="Protein kinase-like (PK-like)"/>
    <property type="match status" value="1"/>
</dbReference>
<organism evidence="2 3">
    <name type="scientific">Solirubrobacter ginsenosidimutans</name>
    <dbReference type="NCBI Taxonomy" id="490573"/>
    <lineage>
        <taxon>Bacteria</taxon>
        <taxon>Bacillati</taxon>
        <taxon>Actinomycetota</taxon>
        <taxon>Thermoleophilia</taxon>
        <taxon>Solirubrobacterales</taxon>
        <taxon>Solirubrobacteraceae</taxon>
        <taxon>Solirubrobacter</taxon>
    </lineage>
</organism>
<dbReference type="EMBL" id="JAPDOD010000033">
    <property type="protein sequence ID" value="MDA0164334.1"/>
    <property type="molecule type" value="Genomic_DNA"/>
</dbReference>
<dbReference type="Pfam" id="PF00069">
    <property type="entry name" value="Pkinase"/>
    <property type="match status" value="1"/>
</dbReference>
<dbReference type="SUPFAM" id="SSF55781">
    <property type="entry name" value="GAF domain-like"/>
    <property type="match status" value="2"/>
</dbReference>
<dbReference type="InterPro" id="IPR003018">
    <property type="entry name" value="GAF"/>
</dbReference>
<dbReference type="CDD" id="cd14014">
    <property type="entry name" value="STKc_PknB_like"/>
    <property type="match status" value="1"/>
</dbReference>
<dbReference type="SMART" id="SM00065">
    <property type="entry name" value="GAF"/>
    <property type="match status" value="2"/>
</dbReference>
<dbReference type="Gene3D" id="3.30.450.40">
    <property type="match status" value="2"/>
</dbReference>
<dbReference type="SMART" id="SM00220">
    <property type="entry name" value="S_TKc"/>
    <property type="match status" value="1"/>
</dbReference>
<dbReference type="Proteomes" id="UP001149140">
    <property type="component" value="Unassembled WGS sequence"/>
</dbReference>
<dbReference type="GO" id="GO:0016020">
    <property type="term" value="C:membrane"/>
    <property type="evidence" value="ECO:0007669"/>
    <property type="project" value="InterPro"/>
</dbReference>
<dbReference type="PANTHER" id="PTHR43642">
    <property type="entry name" value="HYBRID SIGNAL TRANSDUCTION HISTIDINE KINASE G"/>
    <property type="match status" value="1"/>
</dbReference>
<dbReference type="Pfam" id="PF07730">
    <property type="entry name" value="HisKA_3"/>
    <property type="match status" value="1"/>
</dbReference>
<dbReference type="InterPro" id="IPR000719">
    <property type="entry name" value="Prot_kinase_dom"/>
</dbReference>
<keyword evidence="3" id="KW-1185">Reference proteome</keyword>
<dbReference type="Gene3D" id="3.40.50.300">
    <property type="entry name" value="P-loop containing nucleotide triphosphate hydrolases"/>
    <property type="match status" value="1"/>
</dbReference>
<dbReference type="GO" id="GO:0000155">
    <property type="term" value="F:phosphorelay sensor kinase activity"/>
    <property type="evidence" value="ECO:0007669"/>
    <property type="project" value="InterPro"/>
</dbReference>
<dbReference type="CDD" id="cd16917">
    <property type="entry name" value="HATPase_UhpB-NarQ-NarX-like"/>
    <property type="match status" value="1"/>
</dbReference>
<dbReference type="InterPro" id="IPR053159">
    <property type="entry name" value="Hybrid_Histidine_Kinase"/>
</dbReference>
<dbReference type="GO" id="GO:0046983">
    <property type="term" value="F:protein dimerization activity"/>
    <property type="evidence" value="ECO:0007669"/>
    <property type="project" value="InterPro"/>
</dbReference>
<protein>
    <submittedName>
        <fullName evidence="2">AAA family ATPase</fullName>
    </submittedName>
</protein>
<dbReference type="SMART" id="SM00387">
    <property type="entry name" value="HATPase_c"/>
    <property type="match status" value="1"/>
</dbReference>
<dbReference type="PANTHER" id="PTHR43642:SF1">
    <property type="entry name" value="HYBRID SIGNAL TRANSDUCTION HISTIDINE KINASE G"/>
    <property type="match status" value="1"/>
</dbReference>
<dbReference type="InterPro" id="IPR036890">
    <property type="entry name" value="HATPase_C_sf"/>
</dbReference>
<dbReference type="InterPro" id="IPR041664">
    <property type="entry name" value="AAA_16"/>
</dbReference>
<dbReference type="Gene3D" id="3.30.565.10">
    <property type="entry name" value="Histidine kinase-like ATPase, C-terminal domain"/>
    <property type="match status" value="1"/>
</dbReference>
<dbReference type="InterPro" id="IPR003594">
    <property type="entry name" value="HATPase_dom"/>
</dbReference>
<evidence type="ECO:0000259" key="1">
    <source>
        <dbReference type="PROSITE" id="PS50011"/>
    </source>
</evidence>
<dbReference type="GO" id="GO:0005524">
    <property type="term" value="F:ATP binding"/>
    <property type="evidence" value="ECO:0007669"/>
    <property type="project" value="InterPro"/>
</dbReference>
<reference evidence="2" key="1">
    <citation type="submission" date="2022-10" db="EMBL/GenBank/DDBJ databases">
        <title>The WGS of Solirubrobacter ginsenosidimutans DSM 21036.</title>
        <authorList>
            <person name="Jiang Z."/>
        </authorList>
    </citation>
    <scope>NUCLEOTIDE SEQUENCE</scope>
    <source>
        <strain evidence="2">DSM 21036</strain>
    </source>
</reference>
<gene>
    <name evidence="2" type="ORF">OM076_28950</name>
</gene>
<dbReference type="InterPro" id="IPR011009">
    <property type="entry name" value="Kinase-like_dom_sf"/>
</dbReference>
<dbReference type="PROSITE" id="PS50011">
    <property type="entry name" value="PROTEIN_KINASE_DOM"/>
    <property type="match status" value="1"/>
</dbReference>
<dbReference type="InterPro" id="IPR027417">
    <property type="entry name" value="P-loop_NTPase"/>
</dbReference>
<dbReference type="Gene3D" id="1.10.510.10">
    <property type="entry name" value="Transferase(Phosphotransferase) domain 1"/>
    <property type="match status" value="1"/>
</dbReference>
<dbReference type="InterPro" id="IPR029016">
    <property type="entry name" value="GAF-like_dom_sf"/>
</dbReference>
<feature type="domain" description="Protein kinase" evidence="1">
    <location>
        <begin position="1"/>
        <end position="259"/>
    </location>
</feature>
<dbReference type="Pfam" id="PF13191">
    <property type="entry name" value="AAA_16"/>
    <property type="match status" value="1"/>
</dbReference>
<proteinExistence type="predicted"/>
<dbReference type="Pfam" id="PF02518">
    <property type="entry name" value="HATPase_c"/>
    <property type="match status" value="1"/>
</dbReference>
<sequence>MTLDGTEPPAHTQTLHADARTRVSRLHFSERTVIRKEPVGPDAEARLAHETAILERLRGAEGVAQLLDIPRYPGSMVLADAGRETLAGRATPLEPGELVELATRLARAVAAMHARGVVHRDIHPANIVWSAGGAATLVGFSVATTFAEMRPEFAHPSEIIGALAYVAPEQTGRTGRSVDHRADLYALGSTLYEAATGSPPFGVGEPLRLIHDHLARVPTPPAAINPAVPPLVSGVVMHLLEKEPDKRYQTADGVLHDLTARPAAGAGDLGRHDVPLRLLAPSRLVGRDGEVGALRDAFRGALDGRYRGLLISGAPGVGKTALIEELRSEVADADGWFVTGKFDQYRRDLEFDAGYQAFRALGRLLLAEPESELDRLRDRLLTALAYNAGLLAAVLPEFASLLGVTPEPGDPLTAQARAQRAAADALRAVADPQRPLVLVMDDLQWAGRTPLGFIDVVLSERPIDGLLFVGAYRAEAVDAAHPLAAPLARWSEQPTVWQLRLENLPASLLAALVAEILRVDVATAARLAAVIEPHTGGNPYETIELLNAVRRGGLLAVASEGWRWDEAAVRAHLGRSEVDALLGARVAAMPPASRRLVESMACLGGRVGVSVLEVACGLSATAVEAALVPALEEGLLLMDPGAVRFRHDRIRDAVLRELSAEQRNALQLVLARRLAQAPALFAVAAEQYMPVVDAVEAADERHQVVDLLKRAADQATLIGDHVLVSGLMTAALQLVGEDDEDSLVEVRTARHAALVSLGQFEEADVDYGAIEALRRAADERPLATPSQVRSLTHRGRLAEATELGLRALRECGVDVPAEDQLQARLDRRLETLFRWLNETDDADDLAKPDVTDPKLLTAGRLLDALLAPTFFLGDLRMYSWVSLEALHIWSEHGPAATLTGTAANAAAQFVTERGDYAATYRASRRILRQGEARGYEPGTSHARNVFSLHNCWFEPLENAMAESRRAFEGLIAGGDLANGGYSLHGFIAASLDCAASLDELIAAVDEGLAFEQRTGGEQAGLWLNEYQWLVAVLRGTLPRAAGAAAPASRHAGNPLALNHLYVVRAVAAAIFGDAESLDRHTAPLPSLAPTLVAWSVSALAYPLRGLALAWQLRERPADADLLREADAVLRWLVARAADAPDNFLHLLHLVEAELAWTRGDFHAAAVNFDAALREVRDGRRPWHRPLIEERAARFFLTHGLEHVGYDLLARARRSYLAWGATAKADELDWSHPSLPTAAAAGDPVAAGTVDLVGILSASQALSSETNLERLHHRVTEVVSAMTGATEVRLLEISDEREGFRMASEGDEPAAPETVLRYVHRTGEPLVVRDVVADPRFARDPYFAGLDLCSLLALPVFSRGSLRAVLLLENRLIRGAFAAERLDSVSLIGGQLAVSLDNAQLYARFRVVADEQAALRRVATLVAQGAAPAAVFGAAADELAGLLGADGITLCRYEPGDELTILAHRGLHVDRLRPGTRIPHDGTSVVATVRRTRRPARINAYVDTDGRIGELIEDLGFRSGVGAPIIVEGRLWGATIANWADETPPAPNTEQRMAQFTQLLETAIANADSRDQLNASRARLLTEADDARRRVVRDLHDGAQQRLVHAIVSLKLAQRALLQDRDGAASLIAEAIEHAERGNAELRELAHGMLPAVLAHGGIRAGVETVAARLDLPVRLDLLAERFPAEVEASAYFIVAEALTNVVKHAQASEAAVRAHAERGALQIEVRDDGVGGADPSGHGLVGMNDRVTALGGRLEIESPPGGGTRLLATLPLAD</sequence>
<dbReference type="SUPFAM" id="SSF55874">
    <property type="entry name" value="ATPase domain of HSP90 chaperone/DNA topoisomerase II/histidine kinase"/>
    <property type="match status" value="1"/>
</dbReference>
<evidence type="ECO:0000313" key="3">
    <source>
        <dbReference type="Proteomes" id="UP001149140"/>
    </source>
</evidence>
<accession>A0A9X3MWY4</accession>
<dbReference type="SUPFAM" id="SSF52540">
    <property type="entry name" value="P-loop containing nucleoside triphosphate hydrolases"/>
    <property type="match status" value="1"/>
</dbReference>
<dbReference type="Pfam" id="PF01590">
    <property type="entry name" value="GAF"/>
    <property type="match status" value="2"/>
</dbReference>
<dbReference type="InterPro" id="IPR011712">
    <property type="entry name" value="Sig_transdc_His_kin_sub3_dim/P"/>
</dbReference>
<comment type="caution">
    <text evidence="2">The sequence shown here is derived from an EMBL/GenBank/DDBJ whole genome shotgun (WGS) entry which is preliminary data.</text>
</comment>
<name>A0A9X3MWY4_9ACTN</name>
<evidence type="ECO:0000313" key="2">
    <source>
        <dbReference type="EMBL" id="MDA0164334.1"/>
    </source>
</evidence>
<dbReference type="RefSeq" id="WP_270043587.1">
    <property type="nucleotide sequence ID" value="NZ_JAPDOD010000033.1"/>
</dbReference>